<dbReference type="Proteomes" id="UP001177023">
    <property type="component" value="Unassembled WGS sequence"/>
</dbReference>
<proteinExistence type="predicted"/>
<feature type="non-terminal residue" evidence="2">
    <location>
        <position position="90"/>
    </location>
</feature>
<gene>
    <name evidence="2" type="ORF">MSPICULIGERA_LOCUS13014</name>
</gene>
<dbReference type="EMBL" id="CATQJA010002632">
    <property type="protein sequence ID" value="CAJ0574686.1"/>
    <property type="molecule type" value="Genomic_DNA"/>
</dbReference>
<evidence type="ECO:0000313" key="2">
    <source>
        <dbReference type="EMBL" id="CAJ0574686.1"/>
    </source>
</evidence>
<evidence type="ECO:0000256" key="1">
    <source>
        <dbReference type="SAM" id="SignalP"/>
    </source>
</evidence>
<keyword evidence="3" id="KW-1185">Reference proteome</keyword>
<sequence length="90" mass="10120">MFRALLIILLIISCDLVLAAGYNKTSLQVEPELWLLEKWLSPGVAETLSRMTSYAIWAPLTSAREGKNAAQPVPRDSAFRKMNAEFCDYN</sequence>
<evidence type="ECO:0000313" key="3">
    <source>
        <dbReference type="Proteomes" id="UP001177023"/>
    </source>
</evidence>
<comment type="caution">
    <text evidence="2">The sequence shown here is derived from an EMBL/GenBank/DDBJ whole genome shotgun (WGS) entry which is preliminary data.</text>
</comment>
<keyword evidence="1" id="KW-0732">Signal</keyword>
<protein>
    <submittedName>
        <fullName evidence="2">Uncharacterized protein</fullName>
    </submittedName>
</protein>
<feature type="chain" id="PRO_5041333705" evidence="1">
    <location>
        <begin position="20"/>
        <end position="90"/>
    </location>
</feature>
<dbReference type="AlphaFoldDB" id="A0AA36CUP4"/>
<organism evidence="2 3">
    <name type="scientific">Mesorhabditis spiculigera</name>
    <dbReference type="NCBI Taxonomy" id="96644"/>
    <lineage>
        <taxon>Eukaryota</taxon>
        <taxon>Metazoa</taxon>
        <taxon>Ecdysozoa</taxon>
        <taxon>Nematoda</taxon>
        <taxon>Chromadorea</taxon>
        <taxon>Rhabditida</taxon>
        <taxon>Rhabditina</taxon>
        <taxon>Rhabditomorpha</taxon>
        <taxon>Rhabditoidea</taxon>
        <taxon>Rhabditidae</taxon>
        <taxon>Mesorhabditinae</taxon>
        <taxon>Mesorhabditis</taxon>
    </lineage>
</organism>
<accession>A0AA36CUP4</accession>
<reference evidence="2" key="1">
    <citation type="submission" date="2023-06" db="EMBL/GenBank/DDBJ databases">
        <authorList>
            <person name="Delattre M."/>
        </authorList>
    </citation>
    <scope>NUCLEOTIDE SEQUENCE</scope>
    <source>
        <strain evidence="2">AF72</strain>
    </source>
</reference>
<feature type="signal peptide" evidence="1">
    <location>
        <begin position="1"/>
        <end position="19"/>
    </location>
</feature>
<name>A0AA36CUP4_9BILA</name>